<evidence type="ECO:0000313" key="4">
    <source>
        <dbReference type="EMBL" id="BAQ68896.1"/>
    </source>
</evidence>
<dbReference type="SUPFAM" id="SSF52172">
    <property type="entry name" value="CheY-like"/>
    <property type="match status" value="1"/>
</dbReference>
<dbReference type="eggNOG" id="ENOG5032Y55">
    <property type="taxonomic scope" value="Bacteria"/>
</dbReference>
<dbReference type="Pfam" id="PF00072">
    <property type="entry name" value="Response_reg"/>
    <property type="match status" value="1"/>
</dbReference>
<dbReference type="GO" id="GO:0016301">
    <property type="term" value="F:kinase activity"/>
    <property type="evidence" value="ECO:0007669"/>
    <property type="project" value="UniProtKB-KW"/>
</dbReference>
<dbReference type="KEGG" id="rsu:NHU_01741"/>
<dbReference type="GO" id="GO:0000160">
    <property type="term" value="P:phosphorelay signal transduction system"/>
    <property type="evidence" value="ECO:0007669"/>
    <property type="project" value="InterPro"/>
</dbReference>
<proteinExistence type="predicted"/>
<dbReference type="InterPro" id="IPR011006">
    <property type="entry name" value="CheY-like_superfamily"/>
</dbReference>
<dbReference type="Gene3D" id="3.40.50.2300">
    <property type="match status" value="1"/>
</dbReference>
<keyword evidence="4" id="KW-0808">Transferase</keyword>
<protein>
    <submittedName>
        <fullName evidence="4">Multi-sensor hybrid histidine kinase</fullName>
    </submittedName>
    <submittedName>
        <fullName evidence="5">Response regulator</fullName>
    </submittedName>
</protein>
<accession>A0A0D6B1L4</accession>
<dbReference type="Proteomes" id="UP000604473">
    <property type="component" value="Unassembled WGS sequence"/>
</dbReference>
<dbReference type="EMBL" id="AP014800">
    <property type="protein sequence ID" value="BAQ68896.1"/>
    <property type="molecule type" value="Genomic_DNA"/>
</dbReference>
<dbReference type="PATRIC" id="fig|35806.4.peg.1794"/>
<reference evidence="5 7" key="2">
    <citation type="submission" date="2021-01" db="EMBL/GenBank/DDBJ databases">
        <title>Draft genomes of Rhodovulum sulfidophilum.</title>
        <authorList>
            <person name="Guzman M.S."/>
        </authorList>
    </citation>
    <scope>NUCLEOTIDE SEQUENCE [LARGE SCALE GENOMIC DNA]</scope>
    <source>
        <strain evidence="5 7">AB35</strain>
    </source>
</reference>
<dbReference type="CDD" id="cd00156">
    <property type="entry name" value="REC"/>
    <property type="match status" value="1"/>
</dbReference>
<evidence type="ECO:0000256" key="2">
    <source>
        <dbReference type="PROSITE-ProRule" id="PRU00169"/>
    </source>
</evidence>
<dbReference type="Proteomes" id="UP000064912">
    <property type="component" value="Chromosome"/>
</dbReference>
<dbReference type="PANTHER" id="PTHR44591:SF3">
    <property type="entry name" value="RESPONSE REGULATORY DOMAIN-CONTAINING PROTEIN"/>
    <property type="match status" value="1"/>
</dbReference>
<dbReference type="EMBL" id="JAESJJ010000011">
    <property type="protein sequence ID" value="MBL3609115.1"/>
    <property type="molecule type" value="Genomic_DNA"/>
</dbReference>
<sequence length="129" mass="14156">MAQSAPTCLVVEDTAFDRMIMERKLAAYAQPLQVRFVSTLAEARNCLSEMPISIIFLDNSLPDGKGANFALELAAHRNWMKIPVVMVSDWPSPFMPAKAKAANVVAIWTKTEFTALTVAEVLKSRGLTA</sequence>
<evidence type="ECO:0000313" key="5">
    <source>
        <dbReference type="EMBL" id="MBL3609115.1"/>
    </source>
</evidence>
<keyword evidence="4" id="KW-0418">Kinase</keyword>
<dbReference type="InterPro" id="IPR001789">
    <property type="entry name" value="Sig_transdc_resp-reg_receiver"/>
</dbReference>
<keyword evidence="1 2" id="KW-0597">Phosphoprotein</keyword>
<evidence type="ECO:0000313" key="7">
    <source>
        <dbReference type="Proteomes" id="UP000604473"/>
    </source>
</evidence>
<reference evidence="4 6" key="1">
    <citation type="submission" date="2015-02" db="EMBL/GenBank/DDBJ databases">
        <title>Genome sequene of Rhodovulum sulfidophilum DSM 2351.</title>
        <authorList>
            <person name="Nagao N."/>
        </authorList>
    </citation>
    <scope>NUCLEOTIDE SEQUENCE [LARGE SCALE GENOMIC DNA]</scope>
    <source>
        <strain evidence="4 6">DSM 2351</strain>
    </source>
</reference>
<dbReference type="AlphaFoldDB" id="A0A0D6B1L4"/>
<dbReference type="OrthoDB" id="9789181at2"/>
<organism evidence="4 6">
    <name type="scientific">Rhodovulum sulfidophilum</name>
    <name type="common">Rhodobacter sulfidophilus</name>
    <dbReference type="NCBI Taxonomy" id="35806"/>
    <lineage>
        <taxon>Bacteria</taxon>
        <taxon>Pseudomonadati</taxon>
        <taxon>Pseudomonadota</taxon>
        <taxon>Alphaproteobacteria</taxon>
        <taxon>Rhodobacterales</taxon>
        <taxon>Paracoccaceae</taxon>
        <taxon>Rhodovulum</taxon>
    </lineage>
</organism>
<keyword evidence="7" id="KW-1185">Reference proteome</keyword>
<evidence type="ECO:0000256" key="1">
    <source>
        <dbReference type="ARBA" id="ARBA00022553"/>
    </source>
</evidence>
<name>A0A0D6B1L4_RHOSU</name>
<dbReference type="PROSITE" id="PS50110">
    <property type="entry name" value="RESPONSE_REGULATORY"/>
    <property type="match status" value="1"/>
</dbReference>
<feature type="modified residue" description="4-aspartylphosphate" evidence="2">
    <location>
        <position position="58"/>
    </location>
</feature>
<evidence type="ECO:0000313" key="6">
    <source>
        <dbReference type="Proteomes" id="UP000064912"/>
    </source>
</evidence>
<gene>
    <name evidence="5" type="ORF">JMM60_09930</name>
    <name evidence="4" type="ORF">NHU_01741</name>
</gene>
<evidence type="ECO:0000259" key="3">
    <source>
        <dbReference type="PROSITE" id="PS50110"/>
    </source>
</evidence>
<feature type="domain" description="Response regulatory" evidence="3">
    <location>
        <begin position="7"/>
        <end position="125"/>
    </location>
</feature>
<dbReference type="PANTHER" id="PTHR44591">
    <property type="entry name" value="STRESS RESPONSE REGULATOR PROTEIN 1"/>
    <property type="match status" value="1"/>
</dbReference>
<dbReference type="InterPro" id="IPR050595">
    <property type="entry name" value="Bact_response_regulator"/>
</dbReference>